<dbReference type="Gene3D" id="1.10.510.10">
    <property type="entry name" value="Transferase(Phosphotransferase) domain 1"/>
    <property type="match status" value="1"/>
</dbReference>
<comment type="caution">
    <text evidence="2">The sequence shown here is derived from an EMBL/GenBank/DDBJ whole genome shotgun (WGS) entry which is preliminary data.</text>
</comment>
<dbReference type="InterPro" id="IPR011009">
    <property type="entry name" value="Kinase-like_dom_sf"/>
</dbReference>
<dbReference type="RefSeq" id="WP_146318834.1">
    <property type="nucleotide sequence ID" value="NZ_VCQV01000028.1"/>
</dbReference>
<evidence type="ECO:0000259" key="1">
    <source>
        <dbReference type="Pfam" id="PF01636"/>
    </source>
</evidence>
<evidence type="ECO:0000313" key="3">
    <source>
        <dbReference type="Proteomes" id="UP000320244"/>
    </source>
</evidence>
<evidence type="ECO:0000313" key="2">
    <source>
        <dbReference type="EMBL" id="TWP34378.1"/>
    </source>
</evidence>
<accession>A0A563DVT3</accession>
<feature type="domain" description="Aminoglycoside phosphotransferase" evidence="1">
    <location>
        <begin position="60"/>
        <end position="269"/>
    </location>
</feature>
<dbReference type="OrthoDB" id="115252at2"/>
<name>A0A563DVT3_9MICO</name>
<reference evidence="2 3" key="1">
    <citation type="submission" date="2019-05" db="EMBL/GenBank/DDBJ databases">
        <authorList>
            <person name="Lee S.D."/>
        </authorList>
    </citation>
    <scope>NUCLEOTIDE SEQUENCE [LARGE SCALE GENOMIC DNA]</scope>
    <source>
        <strain evidence="2 3">C5-26</strain>
    </source>
</reference>
<reference evidence="2 3" key="2">
    <citation type="submission" date="2019-08" db="EMBL/GenBank/DDBJ databases">
        <title>Jejuicoccus antrihumi gen. nov., sp. nov., a new member of the family Dermacoccaceae isolated from a cave.</title>
        <authorList>
            <person name="Schumann P."/>
            <person name="Kim I.S."/>
        </authorList>
    </citation>
    <scope>NUCLEOTIDE SEQUENCE [LARGE SCALE GENOMIC DNA]</scope>
    <source>
        <strain evidence="2 3">C5-26</strain>
    </source>
</reference>
<dbReference type="Proteomes" id="UP000320244">
    <property type="component" value="Unassembled WGS sequence"/>
</dbReference>
<keyword evidence="3" id="KW-1185">Reference proteome</keyword>
<sequence>MHSPPTGFDEHALVQLVAARWKKRAERLTYAPVGFGSHHWIASDHGGGRRFVTVDDFRGGASAHRTMALRRAMRTAHILSGRSRHVVAPLPARDGHLVHQLGEGYAVSVFPFHEAARLEEPLNAKVRARVVDVLADLHDGTSHVTQVADYERFELPGRDALVAALTSLHDGGPPDVWMTGPYALPTRQLLARHEAGLQSALRHYDEGTARMQGDRRHWVVTHGEPHSRNILSDDGHLLLIDWDTVRIAPAARDLWHVEVGDGSQIAHYAAATGRAVPMPEIGFYRLKWDLMEICTYVEWFTTPHTATADAETGWGALVEAFDHVDQWPVDL</sequence>
<dbReference type="EMBL" id="VCQV01000028">
    <property type="protein sequence ID" value="TWP34378.1"/>
    <property type="molecule type" value="Genomic_DNA"/>
</dbReference>
<organism evidence="2 3">
    <name type="scientific">Leekyejoonella antrihumi</name>
    <dbReference type="NCBI Taxonomy" id="1660198"/>
    <lineage>
        <taxon>Bacteria</taxon>
        <taxon>Bacillati</taxon>
        <taxon>Actinomycetota</taxon>
        <taxon>Actinomycetes</taxon>
        <taxon>Micrococcales</taxon>
        <taxon>Dermacoccaceae</taxon>
        <taxon>Leekyejoonella</taxon>
    </lineage>
</organism>
<dbReference type="AlphaFoldDB" id="A0A563DVT3"/>
<dbReference type="SUPFAM" id="SSF56112">
    <property type="entry name" value="Protein kinase-like (PK-like)"/>
    <property type="match status" value="1"/>
</dbReference>
<dbReference type="InterPro" id="IPR002575">
    <property type="entry name" value="Aminoglycoside_PTrfase"/>
</dbReference>
<gene>
    <name evidence="2" type="ORF">FGL98_17515</name>
</gene>
<dbReference type="Pfam" id="PF01636">
    <property type="entry name" value="APH"/>
    <property type="match status" value="1"/>
</dbReference>
<protein>
    <recommendedName>
        <fullName evidence="1">Aminoglycoside phosphotransferase domain-containing protein</fullName>
    </recommendedName>
</protein>
<proteinExistence type="predicted"/>